<sequence>MIGIFLAAMILPVSMGSGAAQSQAKAAASEQLSEDLPSDAEALRQSKPLAARRDNQMISKNEAYNRERRSKGRVGIRLGNDVGIRVSNSE</sequence>
<dbReference type="Proteomes" id="UP000073923">
    <property type="component" value="Unassembled WGS sequence"/>
</dbReference>
<feature type="signal peptide" evidence="2">
    <location>
        <begin position="1"/>
        <end position="19"/>
    </location>
</feature>
<dbReference type="PATRIC" id="fig|172044.3.peg.1838"/>
<keyword evidence="2" id="KW-0732">Signal</keyword>
<evidence type="ECO:0000313" key="3">
    <source>
        <dbReference type="EMBL" id="KTT98261.1"/>
    </source>
</evidence>
<evidence type="ECO:0000256" key="1">
    <source>
        <dbReference type="SAM" id="MobiDB-lite"/>
    </source>
</evidence>
<feature type="region of interest" description="Disordered" evidence="1">
    <location>
        <begin position="20"/>
        <end position="71"/>
    </location>
</feature>
<proteinExistence type="predicted"/>
<dbReference type="EMBL" id="LDTF01000047">
    <property type="protein sequence ID" value="KTT98261.1"/>
    <property type="molecule type" value="Genomic_DNA"/>
</dbReference>
<name>A0A147ISK5_9SPHN</name>
<comment type="caution">
    <text evidence="3">The sequence shown here is derived from an EMBL/GenBank/DDBJ whole genome shotgun (WGS) entry which is preliminary data.</text>
</comment>
<gene>
    <name evidence="3" type="ORF">NS355_09505</name>
</gene>
<protein>
    <submittedName>
        <fullName evidence="3">Uncharacterized protein</fullName>
    </submittedName>
</protein>
<feature type="compositionally biased region" description="Low complexity" evidence="1">
    <location>
        <begin position="20"/>
        <end position="29"/>
    </location>
</feature>
<accession>A0A147ISK5</accession>
<evidence type="ECO:0000313" key="4">
    <source>
        <dbReference type="Proteomes" id="UP000073923"/>
    </source>
</evidence>
<dbReference type="AlphaFoldDB" id="A0A147ISK5"/>
<feature type="chain" id="PRO_5007548880" evidence="2">
    <location>
        <begin position="20"/>
        <end position="90"/>
    </location>
</feature>
<organism evidence="3 4">
    <name type="scientific">Sphingomonas yabuuchiae</name>
    <dbReference type="NCBI Taxonomy" id="172044"/>
    <lineage>
        <taxon>Bacteria</taxon>
        <taxon>Pseudomonadati</taxon>
        <taxon>Pseudomonadota</taxon>
        <taxon>Alphaproteobacteria</taxon>
        <taxon>Sphingomonadales</taxon>
        <taxon>Sphingomonadaceae</taxon>
        <taxon>Sphingomonas</taxon>
    </lineage>
</organism>
<reference evidence="3 4" key="1">
    <citation type="journal article" date="2016" name="Front. Microbiol.">
        <title>Genomic Resource of Rice Seed Associated Bacteria.</title>
        <authorList>
            <person name="Midha S."/>
            <person name="Bansal K."/>
            <person name="Sharma S."/>
            <person name="Kumar N."/>
            <person name="Patil P.P."/>
            <person name="Chaudhry V."/>
            <person name="Patil P.B."/>
        </authorList>
    </citation>
    <scope>NUCLEOTIDE SEQUENCE [LARGE SCALE GENOMIC DNA]</scope>
    <source>
        <strain evidence="3 4">NS355</strain>
    </source>
</reference>
<evidence type="ECO:0000256" key="2">
    <source>
        <dbReference type="SAM" id="SignalP"/>
    </source>
</evidence>
<dbReference type="RefSeq" id="WP_153008163.1">
    <property type="nucleotide sequence ID" value="NZ_LDTF01000047.1"/>
</dbReference>